<proteinExistence type="predicted"/>
<dbReference type="EMBL" id="HBEC01008842">
    <property type="protein sequence ID" value="CAD8284029.1"/>
    <property type="molecule type" value="Transcribed_RNA"/>
</dbReference>
<protein>
    <submittedName>
        <fullName evidence="2">Uncharacterized protein</fullName>
    </submittedName>
</protein>
<sequence length="281" mass="30378">MLPLRAYHGVGIGAQRAASAPRAPAAVAMVPGRRRVRCFTADAAGAMPMPEQPPEGFAEQQAMSPAERTYTPFPRLRERNPHRLLGIANDASFDEAVEAKRYLMEEYKWHEPSREAIELAYESIIAQNLKARKETGYNAGIPGRRGVVDYDPSRESLPRKVASMFDPTVTLTTLINEGIVFAGLALWCLTTSDQSFPLAGAFAYSVYKLHSKRSKRNPDGPHFGGNPIVGALLGTLFALALGGALTVALTPAITALGTLSVRSFGGFICIITTGVLCVYLR</sequence>
<reference evidence="2" key="1">
    <citation type="submission" date="2021-01" db="EMBL/GenBank/DDBJ databases">
        <authorList>
            <person name="Corre E."/>
            <person name="Pelletier E."/>
            <person name="Niang G."/>
            <person name="Scheremetjew M."/>
            <person name="Finn R."/>
            <person name="Kale V."/>
            <person name="Holt S."/>
            <person name="Cochrane G."/>
            <person name="Meng A."/>
            <person name="Brown T."/>
            <person name="Cohen L."/>
        </authorList>
    </citation>
    <scope>NUCLEOTIDE SEQUENCE</scope>
    <source>
        <strain evidence="2">CCMP219</strain>
    </source>
</reference>
<keyword evidence="1" id="KW-0472">Membrane</keyword>
<organism evidence="2">
    <name type="scientific">Chlamydomonas euryale</name>
    <dbReference type="NCBI Taxonomy" id="1486919"/>
    <lineage>
        <taxon>Eukaryota</taxon>
        <taxon>Viridiplantae</taxon>
        <taxon>Chlorophyta</taxon>
        <taxon>core chlorophytes</taxon>
        <taxon>Chlorophyceae</taxon>
        <taxon>CS clade</taxon>
        <taxon>Chlamydomonadales</taxon>
        <taxon>Chlamydomonadaceae</taxon>
        <taxon>Chlamydomonas</taxon>
    </lineage>
</organism>
<evidence type="ECO:0000313" key="2">
    <source>
        <dbReference type="EMBL" id="CAD8284029.1"/>
    </source>
</evidence>
<gene>
    <name evidence="2" type="ORF">CEUR00632_LOCUS4064</name>
</gene>
<keyword evidence="1" id="KW-0812">Transmembrane</keyword>
<dbReference type="GO" id="GO:0031969">
    <property type="term" value="C:chloroplast membrane"/>
    <property type="evidence" value="ECO:0007669"/>
    <property type="project" value="TreeGrafter"/>
</dbReference>
<keyword evidence="1" id="KW-1133">Transmembrane helix</keyword>
<dbReference type="PANTHER" id="PTHR33372">
    <property type="match status" value="1"/>
</dbReference>
<feature type="transmembrane region" description="Helical" evidence="1">
    <location>
        <begin position="259"/>
        <end position="280"/>
    </location>
</feature>
<name>A0A7R9V3Q1_9CHLO</name>
<dbReference type="InterPro" id="IPR021788">
    <property type="entry name" value="CPP1-like"/>
</dbReference>
<feature type="transmembrane region" description="Helical" evidence="1">
    <location>
        <begin position="228"/>
        <end position="253"/>
    </location>
</feature>
<dbReference type="Pfam" id="PF11833">
    <property type="entry name" value="CPP1-like"/>
    <property type="match status" value="1"/>
</dbReference>
<accession>A0A7R9V3Q1</accession>
<evidence type="ECO:0000256" key="1">
    <source>
        <dbReference type="SAM" id="Phobius"/>
    </source>
</evidence>
<dbReference type="AlphaFoldDB" id="A0A7R9V3Q1"/>
<dbReference type="PANTHER" id="PTHR33372:SF2">
    <property type="entry name" value="PROTEIN CHAPERONE-LIKE PROTEIN OF POR1, CHLOROPLASTIC"/>
    <property type="match status" value="1"/>
</dbReference>